<keyword evidence="6" id="KW-1185">Reference proteome</keyword>
<accession>A0A0T5XAH8</accession>
<name>A0A0T5XAH8_9BACT</name>
<keyword evidence="3" id="KW-0411">Iron-sulfur</keyword>
<proteinExistence type="predicted"/>
<dbReference type="RefSeq" id="WP_009202166.1">
    <property type="nucleotide sequence ID" value="NZ_ACJX03000001.1"/>
</dbReference>
<dbReference type="InterPro" id="IPR017900">
    <property type="entry name" value="4Fe4S_Fe_S_CS"/>
</dbReference>
<evidence type="ECO:0000313" key="5">
    <source>
        <dbReference type="EMBL" id="KRT35188.1"/>
    </source>
</evidence>
<dbReference type="PROSITE" id="PS51379">
    <property type="entry name" value="4FE4S_FER_2"/>
    <property type="match status" value="2"/>
</dbReference>
<feature type="domain" description="4Fe-4S ferredoxin-type" evidence="4">
    <location>
        <begin position="216"/>
        <end position="245"/>
    </location>
</feature>
<dbReference type="GO" id="GO:0046872">
    <property type="term" value="F:metal ion binding"/>
    <property type="evidence" value="ECO:0007669"/>
    <property type="project" value="UniProtKB-KW"/>
</dbReference>
<keyword evidence="2" id="KW-0408">Iron</keyword>
<dbReference type="PROSITE" id="PS00198">
    <property type="entry name" value="4FE4S_FER_1"/>
    <property type="match status" value="1"/>
</dbReference>
<keyword evidence="1" id="KW-0479">Metal-binding</keyword>
<dbReference type="InterPro" id="IPR007160">
    <property type="entry name" value="DUF362"/>
</dbReference>
<gene>
    <name evidence="5" type="ORF">HMPREF1705_04453</name>
</gene>
<evidence type="ECO:0000256" key="3">
    <source>
        <dbReference type="ARBA" id="ARBA00023014"/>
    </source>
</evidence>
<dbReference type="InterPro" id="IPR017896">
    <property type="entry name" value="4Fe4S_Fe-S-bd"/>
</dbReference>
<dbReference type="GO" id="GO:0051536">
    <property type="term" value="F:iron-sulfur cluster binding"/>
    <property type="evidence" value="ECO:0007669"/>
    <property type="project" value="UniProtKB-KW"/>
</dbReference>
<dbReference type="Proteomes" id="UP000005273">
    <property type="component" value="Unassembled WGS sequence"/>
</dbReference>
<evidence type="ECO:0000256" key="1">
    <source>
        <dbReference type="ARBA" id="ARBA00022723"/>
    </source>
</evidence>
<dbReference type="Pfam" id="PF04015">
    <property type="entry name" value="DUF362"/>
    <property type="match status" value="1"/>
</dbReference>
<organism evidence="5 6">
    <name type="scientific">Acetomicrobium hydrogeniformans ATCC BAA-1850</name>
    <dbReference type="NCBI Taxonomy" id="592015"/>
    <lineage>
        <taxon>Bacteria</taxon>
        <taxon>Thermotogati</taxon>
        <taxon>Synergistota</taxon>
        <taxon>Synergistia</taxon>
        <taxon>Synergistales</taxon>
        <taxon>Acetomicrobiaceae</taxon>
        <taxon>Acetomicrobium</taxon>
    </lineage>
</organism>
<dbReference type="eggNOG" id="COG2768">
    <property type="taxonomic scope" value="Bacteria"/>
</dbReference>
<dbReference type="EMBL" id="ACJX03000001">
    <property type="protein sequence ID" value="KRT35188.1"/>
    <property type="molecule type" value="Genomic_DNA"/>
</dbReference>
<evidence type="ECO:0000256" key="2">
    <source>
        <dbReference type="ARBA" id="ARBA00023004"/>
    </source>
</evidence>
<comment type="caution">
    <text evidence="5">The sequence shown here is derived from an EMBL/GenBank/DDBJ whole genome shotgun (WGS) entry which is preliminary data.</text>
</comment>
<dbReference type="STRING" id="592015.HMPREF1705_04453"/>
<reference evidence="6" key="1">
    <citation type="submission" date="2012-09" db="EMBL/GenBank/DDBJ databases">
        <authorList>
            <person name="Weinstock G."/>
            <person name="Sodergren E."/>
            <person name="Clifton S."/>
            <person name="Fulton L."/>
            <person name="Fulton B."/>
            <person name="Courtney L."/>
            <person name="Fronick C."/>
            <person name="Harrison M."/>
            <person name="Strong C."/>
            <person name="Farmer C."/>
            <person name="Delehaunty K."/>
            <person name="Markovic C."/>
            <person name="Hall O."/>
            <person name="Minx P."/>
            <person name="Tomlinson C."/>
            <person name="Mitreva M."/>
            <person name="Nelson J."/>
            <person name="Hou S."/>
            <person name="Wollam A."/>
            <person name="Pepin K.H."/>
            <person name="Johnson M."/>
            <person name="Bhonagiri V."/>
            <person name="Nash W.E."/>
            <person name="Suruliraj S."/>
            <person name="Warren W."/>
            <person name="Chinwalla A."/>
            <person name="Mardis E.R."/>
            <person name="Wilson R.K."/>
        </authorList>
    </citation>
    <scope>NUCLEOTIDE SEQUENCE [LARGE SCALE GENOMIC DNA]</scope>
    <source>
        <strain evidence="6">OS1</strain>
    </source>
</reference>
<dbReference type="Gene3D" id="3.40.50.11440">
    <property type="match status" value="1"/>
</dbReference>
<dbReference type="AlphaFoldDB" id="A0A0T5XAH8"/>
<evidence type="ECO:0000259" key="4">
    <source>
        <dbReference type="PROSITE" id="PS51379"/>
    </source>
</evidence>
<sequence>MSVVHSVGAREQYSSSNLIKRLGEALKRSELGDMFSPGDLIAVKFEVGERENFNHIRPLLVKAVVDAVYSFGGRLLLVDTLSMNSKASEVGSRWLEAAALHGFDVTSLGKSPMLADGYTGEEDLLIPVEGEELGGVEVARAVAESQALVVISHVTAHPFAGLSGALVSCGVGCSSLKGKERIHAPLRPIFIEDSCDGCGQCAIHCPHGAVQVEEGRPRLEEKICRGCAYYCTASCPTGAVVVDRDSARRFQKRTVDAALAVDIALQGKVFYVNILMDVSPYPDCYPFSDVPFISDQGILMSFDPVALDSASIQLIDEAFGIRGSIAEESEALCPSEEKLFKITGMKPQDMLLYAEKMGLGSADFETCWM</sequence>
<feature type="domain" description="4Fe-4S ferredoxin-type" evidence="4">
    <location>
        <begin position="186"/>
        <end position="215"/>
    </location>
</feature>
<dbReference type="OrthoDB" id="9781559at2"/>
<dbReference type="Gene3D" id="3.30.70.20">
    <property type="match status" value="1"/>
</dbReference>
<evidence type="ECO:0000313" key="6">
    <source>
        <dbReference type="Proteomes" id="UP000005273"/>
    </source>
</evidence>
<protein>
    <submittedName>
        <fullName evidence="5">4Fe-4S binding domain protein</fullName>
    </submittedName>
</protein>
<dbReference type="SUPFAM" id="SSF54862">
    <property type="entry name" value="4Fe-4S ferredoxins"/>
    <property type="match status" value="1"/>
</dbReference>